<dbReference type="EMBL" id="CAJHNH020000578">
    <property type="protein sequence ID" value="CAG5118598.1"/>
    <property type="molecule type" value="Genomic_DNA"/>
</dbReference>
<organism evidence="2 3">
    <name type="scientific">Candidula unifasciata</name>
    <dbReference type="NCBI Taxonomy" id="100452"/>
    <lineage>
        <taxon>Eukaryota</taxon>
        <taxon>Metazoa</taxon>
        <taxon>Spiralia</taxon>
        <taxon>Lophotrochozoa</taxon>
        <taxon>Mollusca</taxon>
        <taxon>Gastropoda</taxon>
        <taxon>Heterobranchia</taxon>
        <taxon>Euthyneura</taxon>
        <taxon>Panpulmonata</taxon>
        <taxon>Eupulmonata</taxon>
        <taxon>Stylommatophora</taxon>
        <taxon>Helicina</taxon>
        <taxon>Helicoidea</taxon>
        <taxon>Geomitridae</taxon>
        <taxon>Candidula</taxon>
    </lineage>
</organism>
<comment type="caution">
    <text evidence="2">The sequence shown here is derived from an EMBL/GenBank/DDBJ whole genome shotgun (WGS) entry which is preliminary data.</text>
</comment>
<dbReference type="AlphaFoldDB" id="A0A8S3YQ75"/>
<evidence type="ECO:0000313" key="3">
    <source>
        <dbReference type="Proteomes" id="UP000678393"/>
    </source>
</evidence>
<evidence type="ECO:0000313" key="2">
    <source>
        <dbReference type="EMBL" id="CAG5118598.1"/>
    </source>
</evidence>
<dbReference type="Proteomes" id="UP000678393">
    <property type="component" value="Unassembled WGS sequence"/>
</dbReference>
<name>A0A8S3YQ75_9EUPU</name>
<keyword evidence="1" id="KW-0812">Transmembrane</keyword>
<protein>
    <submittedName>
        <fullName evidence="2">Uncharacterized protein</fullName>
    </submittedName>
</protein>
<accession>A0A8S3YQ75</accession>
<sequence>VLDDKSASEAATKFMAQESDLRKQLSFKRQRINSYLNYATIFLVLIVTIINMLIASFGIRLKDPPPASTDPASTSMEILNNSLLRPPFYPPNES</sequence>
<gene>
    <name evidence="2" type="ORF">CUNI_LOCUS4156</name>
</gene>
<evidence type="ECO:0000256" key="1">
    <source>
        <dbReference type="SAM" id="Phobius"/>
    </source>
</evidence>
<keyword evidence="3" id="KW-1185">Reference proteome</keyword>
<feature type="non-terminal residue" evidence="2">
    <location>
        <position position="1"/>
    </location>
</feature>
<reference evidence="2" key="1">
    <citation type="submission" date="2021-04" db="EMBL/GenBank/DDBJ databases">
        <authorList>
            <consortium name="Molecular Ecology Group"/>
        </authorList>
    </citation>
    <scope>NUCLEOTIDE SEQUENCE</scope>
</reference>
<proteinExistence type="predicted"/>
<dbReference type="OrthoDB" id="10037074at2759"/>
<keyword evidence="1" id="KW-0472">Membrane</keyword>
<keyword evidence="1" id="KW-1133">Transmembrane helix</keyword>
<feature type="transmembrane region" description="Helical" evidence="1">
    <location>
        <begin position="35"/>
        <end position="59"/>
    </location>
</feature>